<organism evidence="2">
    <name type="scientific">Myoviridae sp. ctuIn11</name>
    <dbReference type="NCBI Taxonomy" id="2827715"/>
    <lineage>
        <taxon>Viruses</taxon>
        <taxon>Duplodnaviria</taxon>
        <taxon>Heunggongvirae</taxon>
        <taxon>Uroviricota</taxon>
        <taxon>Caudoviricetes</taxon>
    </lineage>
</organism>
<protein>
    <submittedName>
        <fullName evidence="2">Replisome organizer</fullName>
    </submittedName>
</protein>
<sequence length="250" mass="28087">MPNRLIKDSIRFSEKVNSLSDFQFRLWVSLITYVDDYGRGDARPAVIKGTCFPLRDRITNKDIDAALNALAGAGCVGLYKVDGKPYLYFPNWQSHQNIRNKKSRFPAPENAACNQMQTIASNCEQMRANVPVIQSESESESESNPKVRVSALDAALNDFAEMRKKMRKPLTARALALTLSELEKLAPGDDEKKIAILNQSIQRGWQGVFPLKDDPEAPKKTAPARMPHGDDCDRLKRILANLENKPNEKE</sequence>
<feature type="region of interest" description="Disordered" evidence="1">
    <location>
        <begin position="208"/>
        <end position="231"/>
    </location>
</feature>
<reference evidence="2" key="1">
    <citation type="journal article" date="2021" name="Proc. Natl. Acad. Sci. U.S.A.">
        <title>A Catalog of Tens of Thousands of Viruses from Human Metagenomes Reveals Hidden Associations with Chronic Diseases.</title>
        <authorList>
            <person name="Tisza M.J."/>
            <person name="Buck C.B."/>
        </authorList>
    </citation>
    <scope>NUCLEOTIDE SEQUENCE</scope>
    <source>
        <strain evidence="2">CtuIn11</strain>
    </source>
</reference>
<dbReference type="EMBL" id="BK032596">
    <property type="protein sequence ID" value="DAF50450.1"/>
    <property type="molecule type" value="Genomic_DNA"/>
</dbReference>
<evidence type="ECO:0000256" key="1">
    <source>
        <dbReference type="SAM" id="MobiDB-lite"/>
    </source>
</evidence>
<accession>A0A8S5SIR0</accession>
<proteinExistence type="predicted"/>
<evidence type="ECO:0000313" key="2">
    <source>
        <dbReference type="EMBL" id="DAF50450.1"/>
    </source>
</evidence>
<name>A0A8S5SIR0_9CAUD</name>